<proteinExistence type="predicted"/>
<dbReference type="EMBL" id="PDYG01000002">
    <property type="protein sequence ID" value="PHU38862.1"/>
    <property type="molecule type" value="Genomic_DNA"/>
</dbReference>
<sequence length="125" mass="14559">MNIYLVENSFHLKEGLDSEFLVIAKDEAHAKQECLRMLAEDQDMHLTCVKEDIESLKRGVAKYDNTAHSDDPADQFMRRAIERNKETIIRLSNLVSNFNGYKSECLRVRKINPRLKNGQVQYEDL</sequence>
<accession>A0A2G3E6E0</accession>
<dbReference type="Proteomes" id="UP000224563">
    <property type="component" value="Unassembled WGS sequence"/>
</dbReference>
<evidence type="ECO:0000313" key="2">
    <source>
        <dbReference type="Proteomes" id="UP000224563"/>
    </source>
</evidence>
<organism evidence="1 2">
    <name type="scientific">Agathobacter ruminis</name>
    <dbReference type="NCBI Taxonomy" id="1712665"/>
    <lineage>
        <taxon>Bacteria</taxon>
        <taxon>Bacillati</taxon>
        <taxon>Bacillota</taxon>
        <taxon>Clostridia</taxon>
        <taxon>Lachnospirales</taxon>
        <taxon>Lachnospiraceae</taxon>
        <taxon>Agathobacter</taxon>
    </lineage>
</organism>
<reference evidence="1 2" key="1">
    <citation type="submission" date="2017-10" db="EMBL/GenBank/DDBJ databases">
        <title>Resolving the taxonomy of Roseburia spp., Eubacterium rectale and Agathobacter spp. through phylogenomic analysis.</title>
        <authorList>
            <person name="Sheridan P.O."/>
            <person name="Walker A.W."/>
            <person name="Duncan S.H."/>
            <person name="Scott K.P."/>
            <person name="Toole P.W.O."/>
            <person name="Luis P."/>
            <person name="Flint H.J."/>
        </authorList>
    </citation>
    <scope>NUCLEOTIDE SEQUENCE [LARGE SCALE GENOMIC DNA]</scope>
    <source>
        <strain evidence="1 2">JK623</strain>
    </source>
</reference>
<comment type="caution">
    <text evidence="1">The sequence shown here is derived from an EMBL/GenBank/DDBJ whole genome shotgun (WGS) entry which is preliminary data.</text>
</comment>
<dbReference type="RefSeq" id="WP_099385257.1">
    <property type="nucleotide sequence ID" value="NZ_JANSWH010000069.1"/>
</dbReference>
<evidence type="ECO:0000313" key="1">
    <source>
        <dbReference type="EMBL" id="PHU38862.1"/>
    </source>
</evidence>
<gene>
    <name evidence="1" type="ORF">CSX02_00725</name>
</gene>
<reference evidence="1 2" key="2">
    <citation type="submission" date="2017-10" db="EMBL/GenBank/DDBJ databases">
        <authorList>
            <person name="Banno H."/>
            <person name="Chua N.-H."/>
        </authorList>
    </citation>
    <scope>NUCLEOTIDE SEQUENCE [LARGE SCALE GENOMIC DNA]</scope>
    <source>
        <strain evidence="1 2">JK623</strain>
    </source>
</reference>
<protein>
    <submittedName>
        <fullName evidence="1">Uncharacterized protein</fullName>
    </submittedName>
</protein>
<name>A0A2G3E6E0_9FIRM</name>
<dbReference type="AlphaFoldDB" id="A0A2G3E6E0"/>
<keyword evidence="2" id="KW-1185">Reference proteome</keyword>